<keyword evidence="2 5" id="KW-0812">Transmembrane</keyword>
<dbReference type="InterPro" id="IPR019109">
    <property type="entry name" value="MamF_MmsF"/>
</dbReference>
<dbReference type="Proteomes" id="UP000093510">
    <property type="component" value="Unassembled WGS sequence"/>
</dbReference>
<dbReference type="Pfam" id="PF09685">
    <property type="entry name" value="MamF_MmsF"/>
    <property type="match status" value="1"/>
</dbReference>
<keyword evidence="3 5" id="KW-1133">Transmembrane helix</keyword>
<evidence type="ECO:0000256" key="3">
    <source>
        <dbReference type="ARBA" id="ARBA00022989"/>
    </source>
</evidence>
<dbReference type="OrthoDB" id="9808930at2"/>
<feature type="transmembrane region" description="Helical" evidence="5">
    <location>
        <begin position="105"/>
        <end position="134"/>
    </location>
</feature>
<evidence type="ECO:0000313" key="6">
    <source>
        <dbReference type="EMBL" id="OCB76661.1"/>
    </source>
</evidence>
<organism evidence="6 7">
    <name type="scientific">Flavobacterium crassostreae</name>
    <dbReference type="NCBI Taxonomy" id="1763534"/>
    <lineage>
        <taxon>Bacteria</taxon>
        <taxon>Pseudomonadati</taxon>
        <taxon>Bacteroidota</taxon>
        <taxon>Flavobacteriia</taxon>
        <taxon>Flavobacteriales</taxon>
        <taxon>Flavobacteriaceae</taxon>
        <taxon>Flavobacterium</taxon>
    </lineage>
</organism>
<gene>
    <name evidence="6" type="ORF">LPBF_05895</name>
</gene>
<evidence type="ECO:0000256" key="2">
    <source>
        <dbReference type="ARBA" id="ARBA00022692"/>
    </source>
</evidence>
<comment type="subcellular location">
    <subcellularLocation>
        <location evidence="1">Membrane</location>
        <topology evidence="1">Multi-pass membrane protein</topology>
    </subcellularLocation>
</comment>
<keyword evidence="7" id="KW-1185">Reference proteome</keyword>
<evidence type="ECO:0000256" key="5">
    <source>
        <dbReference type="SAM" id="Phobius"/>
    </source>
</evidence>
<accession>A0A1B9E402</accession>
<feature type="transmembrane region" description="Helical" evidence="5">
    <location>
        <begin position="58"/>
        <end position="80"/>
    </location>
</feature>
<feature type="transmembrane region" description="Helical" evidence="5">
    <location>
        <begin position="20"/>
        <end position="37"/>
    </location>
</feature>
<reference evidence="6 7" key="1">
    <citation type="submission" date="2016-03" db="EMBL/GenBank/DDBJ databases">
        <authorList>
            <person name="Ploux O."/>
        </authorList>
    </citation>
    <scope>NUCLEOTIDE SEQUENCE [LARGE SCALE GENOMIC DNA]</scope>
    <source>
        <strain evidence="6 7">LPB0076</strain>
    </source>
</reference>
<evidence type="ECO:0000256" key="4">
    <source>
        <dbReference type="ARBA" id="ARBA00023136"/>
    </source>
</evidence>
<evidence type="ECO:0000256" key="1">
    <source>
        <dbReference type="ARBA" id="ARBA00004141"/>
    </source>
</evidence>
<dbReference type="RefSeq" id="WP_066334226.1">
    <property type="nucleotide sequence ID" value="NZ_CP017688.1"/>
</dbReference>
<keyword evidence="4 5" id="KW-0472">Membrane</keyword>
<dbReference type="AlphaFoldDB" id="A0A1B9E402"/>
<sequence>MKTNSEKNTAASIHLSAFTQYFFPFGNFIFPIIIMWASKKKESEFVDYNGKNLLNFQLSVLLYSLVLLAVMVVVVLGFVFNNIPLEVVMRQDVFSVSNLDLSQNITWITIGLVAVLLLACLKILEFFLLLYAAVKTSDGVRFKYPITVAFIK</sequence>
<evidence type="ECO:0008006" key="8">
    <source>
        <dbReference type="Google" id="ProtNLM"/>
    </source>
</evidence>
<proteinExistence type="predicted"/>
<name>A0A1B9E402_9FLAO</name>
<comment type="caution">
    <text evidence="6">The sequence shown here is derived from an EMBL/GenBank/DDBJ whole genome shotgun (WGS) entry which is preliminary data.</text>
</comment>
<evidence type="ECO:0000313" key="7">
    <source>
        <dbReference type="Proteomes" id="UP000093510"/>
    </source>
</evidence>
<protein>
    <recommendedName>
        <fullName evidence="8">DUF4870 domain-containing protein</fullName>
    </recommendedName>
</protein>
<dbReference type="STRING" id="1763534.GCA_001831475_01189"/>
<dbReference type="EMBL" id="LVEP01000022">
    <property type="protein sequence ID" value="OCB76661.1"/>
    <property type="molecule type" value="Genomic_DNA"/>
</dbReference>